<dbReference type="InterPro" id="IPR052975">
    <property type="entry name" value="Repressor-like_regulatory"/>
</dbReference>
<evidence type="ECO:0000259" key="2">
    <source>
        <dbReference type="PROSITE" id="PS51740"/>
    </source>
</evidence>
<dbReference type="AlphaFoldDB" id="A0ABD5QHR6"/>
<dbReference type="EMBL" id="JBHSJG010000040">
    <property type="protein sequence ID" value="MFC4989141.1"/>
    <property type="molecule type" value="Genomic_DNA"/>
</dbReference>
<dbReference type="SMART" id="SM00966">
    <property type="entry name" value="SpoVT_AbrB"/>
    <property type="match status" value="1"/>
</dbReference>
<feature type="region of interest" description="Disordered" evidence="1">
    <location>
        <begin position="138"/>
        <end position="163"/>
    </location>
</feature>
<evidence type="ECO:0000256" key="1">
    <source>
        <dbReference type="SAM" id="MobiDB-lite"/>
    </source>
</evidence>
<accession>A0ABD5QHR6</accession>
<keyword evidence="4" id="KW-1185">Reference proteome</keyword>
<dbReference type="PROSITE" id="PS51740">
    <property type="entry name" value="SPOVT_ABRB"/>
    <property type="match status" value="1"/>
</dbReference>
<gene>
    <name evidence="3" type="ORF">ACFPFO_15470</name>
</gene>
<sequence>MGEKKTEAEILDDLRDRGVTESAEEIPFEKCNCHFCSQETLTFEEGTSDTVIIVQDVPINDMAVNDETRKFVRVTQRGQATLPKEWRERLGIDAPDEVVMISVDDSIIVKPLRSLEELAGRHGDALEEGEALAKLQEWNTEEEEQERADERNHGLKSENGSDL</sequence>
<name>A0ABD5QHR6_9EURY</name>
<protein>
    <submittedName>
        <fullName evidence="3">AbrB/MazE/SpoVT family DNA-binding domain-containing protein</fullName>
    </submittedName>
</protein>
<proteinExistence type="predicted"/>
<dbReference type="SUPFAM" id="SSF89447">
    <property type="entry name" value="AbrB/MazE/MraZ-like"/>
    <property type="match status" value="1"/>
</dbReference>
<dbReference type="Proteomes" id="UP001595925">
    <property type="component" value="Unassembled WGS sequence"/>
</dbReference>
<dbReference type="PANTHER" id="PTHR34860">
    <property type="entry name" value="REPRESSOR-LIKE PROTEIN SSO7C3"/>
    <property type="match status" value="1"/>
</dbReference>
<dbReference type="RefSeq" id="WP_224829019.1">
    <property type="nucleotide sequence ID" value="NZ_JAIVEF010000014.1"/>
</dbReference>
<dbReference type="InterPro" id="IPR007159">
    <property type="entry name" value="SpoVT-AbrB_dom"/>
</dbReference>
<dbReference type="Gene3D" id="2.10.260.10">
    <property type="match status" value="1"/>
</dbReference>
<evidence type="ECO:0000313" key="4">
    <source>
        <dbReference type="Proteomes" id="UP001595925"/>
    </source>
</evidence>
<reference evidence="3 4" key="1">
    <citation type="journal article" date="2019" name="Int. J. Syst. Evol. Microbiol.">
        <title>The Global Catalogue of Microorganisms (GCM) 10K type strain sequencing project: providing services to taxonomists for standard genome sequencing and annotation.</title>
        <authorList>
            <consortium name="The Broad Institute Genomics Platform"/>
            <consortium name="The Broad Institute Genome Sequencing Center for Infectious Disease"/>
            <person name="Wu L."/>
            <person name="Ma J."/>
        </authorList>
    </citation>
    <scope>NUCLEOTIDE SEQUENCE [LARGE SCALE GENOMIC DNA]</scope>
    <source>
        <strain evidence="3 4">CGMCC 1.15824</strain>
    </source>
</reference>
<keyword evidence="3" id="KW-0238">DNA-binding</keyword>
<dbReference type="PANTHER" id="PTHR34860:SF7">
    <property type="entry name" value="TRANSCRIPTION REGULATOR, SPOVT_ABRB FAMILY"/>
    <property type="match status" value="1"/>
</dbReference>
<comment type="caution">
    <text evidence="3">The sequence shown here is derived from an EMBL/GenBank/DDBJ whole genome shotgun (WGS) entry which is preliminary data.</text>
</comment>
<dbReference type="Pfam" id="PF04014">
    <property type="entry name" value="MazE_antitoxin"/>
    <property type="match status" value="1"/>
</dbReference>
<dbReference type="NCBIfam" id="TIGR01439">
    <property type="entry name" value="lp_hng_hel_AbrB"/>
    <property type="match status" value="1"/>
</dbReference>
<evidence type="ECO:0000313" key="3">
    <source>
        <dbReference type="EMBL" id="MFC4989141.1"/>
    </source>
</evidence>
<dbReference type="InterPro" id="IPR037914">
    <property type="entry name" value="SpoVT-AbrB_sf"/>
</dbReference>
<dbReference type="GO" id="GO:0003677">
    <property type="term" value="F:DNA binding"/>
    <property type="evidence" value="ECO:0007669"/>
    <property type="project" value="UniProtKB-KW"/>
</dbReference>
<feature type="domain" description="SpoVT-AbrB" evidence="2">
    <location>
        <begin position="69"/>
        <end position="114"/>
    </location>
</feature>
<organism evidence="3 4">
    <name type="scientific">Saliphagus infecundisoli</name>
    <dbReference type="NCBI Taxonomy" id="1849069"/>
    <lineage>
        <taxon>Archaea</taxon>
        <taxon>Methanobacteriati</taxon>
        <taxon>Methanobacteriota</taxon>
        <taxon>Stenosarchaea group</taxon>
        <taxon>Halobacteria</taxon>
        <taxon>Halobacteriales</taxon>
        <taxon>Natrialbaceae</taxon>
        <taxon>Saliphagus</taxon>
    </lineage>
</organism>